<protein>
    <submittedName>
        <fullName evidence="3">Uncharacterized protein LOC136075843</fullName>
    </submittedName>
</protein>
<dbReference type="InterPro" id="IPR049342">
    <property type="entry name" value="TRAF1-6_MATH_dom"/>
</dbReference>
<dbReference type="RefSeq" id="XP_065645351.1">
    <property type="nucleotide sequence ID" value="XM_065789279.1"/>
</dbReference>
<reference evidence="2" key="1">
    <citation type="submission" date="2025-05" db="UniProtKB">
        <authorList>
            <consortium name="RefSeq"/>
        </authorList>
    </citation>
    <scope>NUCLEOTIDE SEQUENCE [LARGE SCALE GENOMIC DNA]</scope>
</reference>
<proteinExistence type="predicted"/>
<keyword evidence="2" id="KW-1185">Reference proteome</keyword>
<gene>
    <name evidence="3" type="primary">LOC136075843</name>
</gene>
<dbReference type="Pfam" id="PF21355">
    <property type="entry name" value="TRAF-mep_MATH"/>
    <property type="match status" value="1"/>
</dbReference>
<feature type="domain" description="TRAF1-6 MATH" evidence="1">
    <location>
        <begin position="83"/>
        <end position="168"/>
    </location>
</feature>
<dbReference type="SUPFAM" id="SSF49599">
    <property type="entry name" value="TRAF domain-like"/>
    <property type="match status" value="1"/>
</dbReference>
<dbReference type="GeneID" id="136075843"/>
<evidence type="ECO:0000259" key="1">
    <source>
        <dbReference type="Pfam" id="PF21355"/>
    </source>
</evidence>
<reference evidence="3" key="2">
    <citation type="submission" date="2025-08" db="UniProtKB">
        <authorList>
            <consortium name="RefSeq"/>
        </authorList>
    </citation>
    <scope>IDENTIFICATION</scope>
</reference>
<organism evidence="2 3">
    <name type="scientific">Hydra vulgaris</name>
    <name type="common">Hydra</name>
    <name type="synonym">Hydra attenuata</name>
    <dbReference type="NCBI Taxonomy" id="6087"/>
    <lineage>
        <taxon>Eukaryota</taxon>
        <taxon>Metazoa</taxon>
        <taxon>Cnidaria</taxon>
        <taxon>Hydrozoa</taxon>
        <taxon>Hydroidolina</taxon>
        <taxon>Anthoathecata</taxon>
        <taxon>Aplanulata</taxon>
        <taxon>Hydridae</taxon>
        <taxon>Hydra</taxon>
    </lineage>
</organism>
<dbReference type="Gene3D" id="2.60.210.10">
    <property type="entry name" value="Apoptosis, Tumor Necrosis Factor Receptor Associated Protein 2, Chain A"/>
    <property type="match status" value="1"/>
</dbReference>
<name>A0ABM4B900_HYDVU</name>
<accession>A0ABM4B900</accession>
<dbReference type="Proteomes" id="UP001652625">
    <property type="component" value="Chromosome 02"/>
</dbReference>
<dbReference type="InterPro" id="IPR008974">
    <property type="entry name" value="TRAF-like"/>
</dbReference>
<evidence type="ECO:0000313" key="3">
    <source>
        <dbReference type="RefSeq" id="XP_065645351.1"/>
    </source>
</evidence>
<sequence>MNKEMTELKNLFYDNMMVLANQQDTQHLNEEIIKLNQIVEENSTKFLTLKKSIQQPQVKQHLFKDKHIIKLDQMNLRLLSDEAYYSQPVYSPEGYYYRIKIYTRSTNVNNVAIFFQLIRNDLDDVLKWPFAKKITFTLRNNDKFFAHTIAPENYIQCLNASSFDKPTEE</sequence>
<evidence type="ECO:0000313" key="2">
    <source>
        <dbReference type="Proteomes" id="UP001652625"/>
    </source>
</evidence>